<evidence type="ECO:0000259" key="2">
    <source>
        <dbReference type="Pfam" id="PF20149"/>
    </source>
</evidence>
<dbReference type="OrthoDB" id="3244572at2759"/>
<dbReference type="AlphaFoldDB" id="A0A8H7DHG7"/>
<keyword evidence="4" id="KW-1185">Reference proteome</keyword>
<evidence type="ECO:0000256" key="1">
    <source>
        <dbReference type="SAM" id="MobiDB-lite"/>
    </source>
</evidence>
<dbReference type="Pfam" id="PF20149">
    <property type="entry name" value="DUF6532"/>
    <property type="match status" value="1"/>
</dbReference>
<dbReference type="Proteomes" id="UP000620124">
    <property type="component" value="Unassembled WGS sequence"/>
</dbReference>
<name>A0A8H7DHG7_9AGAR</name>
<gene>
    <name evidence="3" type="ORF">MVEN_00011300</name>
</gene>
<feature type="compositionally biased region" description="Polar residues" evidence="1">
    <location>
        <begin position="69"/>
        <end position="78"/>
    </location>
</feature>
<organism evidence="3 4">
    <name type="scientific">Mycena venus</name>
    <dbReference type="NCBI Taxonomy" id="2733690"/>
    <lineage>
        <taxon>Eukaryota</taxon>
        <taxon>Fungi</taxon>
        <taxon>Dikarya</taxon>
        <taxon>Basidiomycota</taxon>
        <taxon>Agaricomycotina</taxon>
        <taxon>Agaricomycetes</taxon>
        <taxon>Agaricomycetidae</taxon>
        <taxon>Agaricales</taxon>
        <taxon>Marasmiineae</taxon>
        <taxon>Mycenaceae</taxon>
        <taxon>Mycena</taxon>
    </lineage>
</organism>
<evidence type="ECO:0000313" key="4">
    <source>
        <dbReference type="Proteomes" id="UP000620124"/>
    </source>
</evidence>
<accession>A0A8H7DHG7</accession>
<comment type="caution">
    <text evidence="3">The sequence shown here is derived from an EMBL/GenBank/DDBJ whole genome shotgun (WGS) entry which is preliminary data.</text>
</comment>
<evidence type="ECO:0000313" key="3">
    <source>
        <dbReference type="EMBL" id="KAF7371561.1"/>
    </source>
</evidence>
<feature type="compositionally biased region" description="Basic and acidic residues" evidence="1">
    <location>
        <begin position="145"/>
        <end position="180"/>
    </location>
</feature>
<feature type="domain" description="DUF6532" evidence="2">
    <location>
        <begin position="338"/>
        <end position="529"/>
    </location>
</feature>
<reference evidence="3" key="1">
    <citation type="submission" date="2020-05" db="EMBL/GenBank/DDBJ databases">
        <title>Mycena genomes resolve the evolution of fungal bioluminescence.</title>
        <authorList>
            <person name="Tsai I.J."/>
        </authorList>
    </citation>
    <scope>NUCLEOTIDE SEQUENCE</scope>
    <source>
        <strain evidence="3">CCC161011</strain>
    </source>
</reference>
<sequence>MDWSSGGISAEAIRHDFMEFLAAGRTLSSMGAHSFRASDFCTAEAALEFDMTSHNAVLRRAESDPNLDGSLSSTTTMGKQPVAESSSESDSDSGSASPPPKRPSHVHRQTPLPSVDFSASTPRASRKSKPSQRQQEIEDNTSAAKDAKLAALEKRLATEKKKHERTKSALRERDVERAPPESEEEDEVDMSSFSASFRSRGIVSTTAPKTAPKKLRKSGETPVMTPMSRSTLQRSLLPDCPNKISVPLADIGDGSNFVSGSDDARTDGADENGDAPPRPGAQKKRGRSQSPVPAKKSKKRKNAIEPLAQAEFVSGKPRGGSRTNLKDYTEPASKLIRRAMHKYEVRVWTRQPYPPSEIQIQTAKEIWDEVCTEAEERMELTHRMLGMITKYGPHGRSSMKDCVRPLVGPTYSFQVGNSNKIIRKNTKIYKMLLEESAFHYKDPKERTGYLKNKIIIDSIKAIWFRNKSSRGVLFVEYFSPISLVTLALVLTAIEFCIEEYSTGRFQQGVFDELVNKDRYETHLKDLTDWVALKPDVTAVVLQRMHDTCRTATGAALVKTTGRMTEVARTKALAELEAMNVDGSDSNNSDDE</sequence>
<proteinExistence type="predicted"/>
<dbReference type="InterPro" id="IPR045341">
    <property type="entry name" value="DUF6532"/>
</dbReference>
<feature type="compositionally biased region" description="Low complexity" evidence="1">
    <location>
        <begin position="83"/>
        <end position="96"/>
    </location>
</feature>
<feature type="region of interest" description="Disordered" evidence="1">
    <location>
        <begin position="62"/>
        <end position="326"/>
    </location>
</feature>
<protein>
    <recommendedName>
        <fullName evidence="2">DUF6532 domain-containing protein</fullName>
    </recommendedName>
</protein>
<dbReference type="EMBL" id="JACAZI010000001">
    <property type="protein sequence ID" value="KAF7371561.1"/>
    <property type="molecule type" value="Genomic_DNA"/>
</dbReference>